<dbReference type="SUPFAM" id="SSF55120">
    <property type="entry name" value="Pseudouridine synthase"/>
    <property type="match status" value="1"/>
</dbReference>
<evidence type="ECO:0000259" key="6">
    <source>
        <dbReference type="PROSITE" id="PS50011"/>
    </source>
</evidence>
<dbReference type="InterPro" id="IPR011760">
    <property type="entry name" value="PsdUridine_synth_TruD_insert"/>
</dbReference>
<keyword evidence="3" id="KW-0413">Isomerase</keyword>
<dbReference type="GO" id="GO:0005524">
    <property type="term" value="F:ATP binding"/>
    <property type="evidence" value="ECO:0007669"/>
    <property type="project" value="UniProtKB-UniRule"/>
</dbReference>
<dbReference type="PANTHER" id="PTHR13326">
    <property type="entry name" value="TRNA PSEUDOURIDINE SYNTHASE D"/>
    <property type="match status" value="1"/>
</dbReference>
<feature type="compositionally biased region" description="Basic and acidic residues" evidence="5">
    <location>
        <begin position="717"/>
        <end position="729"/>
    </location>
</feature>
<dbReference type="GO" id="GO:0009982">
    <property type="term" value="F:pseudouridine synthase activity"/>
    <property type="evidence" value="ECO:0007669"/>
    <property type="project" value="InterPro"/>
</dbReference>
<dbReference type="GO" id="GO:0003723">
    <property type="term" value="F:RNA binding"/>
    <property type="evidence" value="ECO:0007669"/>
    <property type="project" value="InterPro"/>
</dbReference>
<feature type="non-terminal residue" evidence="8">
    <location>
        <position position="1"/>
    </location>
</feature>
<comment type="caution">
    <text evidence="8">The sequence shown here is derived from an EMBL/GenBank/DDBJ whole genome shotgun (WGS) entry which is preliminary data.</text>
</comment>
<evidence type="ECO:0000313" key="9">
    <source>
        <dbReference type="Proteomes" id="UP000602905"/>
    </source>
</evidence>
<dbReference type="CDD" id="cd02576">
    <property type="entry name" value="PseudoU_synth_ScPUS7"/>
    <property type="match status" value="1"/>
</dbReference>
<feature type="domain" description="Protein kinase" evidence="6">
    <location>
        <begin position="42"/>
        <end position="329"/>
    </location>
</feature>
<dbReference type="GO" id="GO:0005634">
    <property type="term" value="C:nucleus"/>
    <property type="evidence" value="ECO:0007669"/>
    <property type="project" value="TreeGrafter"/>
</dbReference>
<keyword evidence="4" id="KW-0547">Nucleotide-binding</keyword>
<feature type="region of interest" description="Disordered" evidence="5">
    <location>
        <begin position="1331"/>
        <end position="1351"/>
    </location>
</feature>
<sequence>MPRHASDPVIRSPGLSFSSDSRGTHFPQWMLDLKGTRVKGGLRLGEVLGTGAFGVVYIGAGSQLPDNRPVAVKVLSAAGIGSERRRQIEHEMLHHSRVSEHPNIVTLHSVFVDQMAYYAVMDLYTDGDLFKCITEDEFYFGNDAMIKKVFVQLLDAVEFCHAKGVYHRDLKPGKLENILCRNGGNTILLTDFGLATRDTFSQDFRCGSEFYMSPGKPLSFYIFHESSYILIECIGFPKIKAYSTVHNDIWALGVILVNLTTGRNPWKRAELQDEGFGLFYEDPAGYIADTLPLSRDALVLLLHIFRIPFKSRISISGIRANITKIDQLLLTPAEAAFAPHTARQSARHLFDIIAARRPHLLIEHYEDICAYFPDLAERICEGLRLDMSEHGLINGVDDIFSENVPDVGYRMRQELPEWSVPIPIEIRPGEFKDAAGYPQSPHMSRDNSTEGAASDGPITPDTHPTHVPDDVPEVALDVAEALVEEVEDMKINGPVSSMTTLSAFSSRIVRALGSPGSFFSSHMNLLQDDHPTPRSFAMSLSTDMTRPVEDSNDAEPPPKRMKLHIDSDPGPLDTVSNKTYDVKNLLPPSTTLLGRQALNDYVFQGSEKDVGINEYISCDITSIEGIIKQRFTDFLVYEVDLEGNVVHVCELGKPESPKAPVAQEVVSEEIETASGQWDANVDAKLSELLSEDVRMKLKQLYDEGPEPPLGLVSDSGWEGRPKGEARSDEVNLNTEEIGQLSQADNGRGRGRGRGGRGRGRGRGRERGGVQREDLRRVLTDPIPSKEMRTSVHQNVRNLFKGKFETETNEATEEEGSRVIIKWAHRGSGRRGRGRGGHDRSTPVLPPYIHFTLQKTNRDTQDALGHLARLLKVPPRELSTAGTKDKRGVTTQRVCLKRGRFTVEDVWKITNSLTGRRSPEDVVKQRGERGVRVSDINYRKGYLELGMLKGNEFVITLRNVKAESPEVIDKAMGSLKENGVAGMQRFGTSAIPTHSIGLALLRSDWRLATSLLLRPRPGEYPETEAGRRAWTEEKDLEKALRLIPRRCVAERCILENYKKHGGTDRNLLGGLSAIPRNLRLMYVHAYQSYVWNAIVSERIKSFGRTPVVGDVVYDDEGTNNSSETREGDENEGETLDDAGESGKVVKEDIDDLGNEEKVRKEWKSGKRTAPRKVKILAEEDLPHYSMFDIVMPLPGTDVAYPGGELGNMYREFLKLDGLDPNDFKHKQKEYALGGSYRKIIHHPKALSWTTMRYTDPNVPLAQSDEDAILGLDKPMIDIHGKFMALQIRLTLGTSAYATMALREVTKTETSSFHQTNLTLLSEDQAYRDTAKNDPEMASIEPGSSLADDAVTGDGDLTVEVVEGQ</sequence>
<dbReference type="PROSITE" id="PS50984">
    <property type="entry name" value="TRUD"/>
    <property type="match status" value="1"/>
</dbReference>
<feature type="region of interest" description="Disordered" evidence="5">
    <location>
        <begin position="700"/>
        <end position="773"/>
    </location>
</feature>
<dbReference type="EMBL" id="JACYCD010000048">
    <property type="protein sequence ID" value="KAF8709464.1"/>
    <property type="molecule type" value="Genomic_DNA"/>
</dbReference>
<dbReference type="Gene3D" id="1.10.510.10">
    <property type="entry name" value="Transferase(Phosphotransferase) domain 1"/>
    <property type="match status" value="1"/>
</dbReference>
<feature type="region of interest" description="Disordered" evidence="5">
    <location>
        <begin position="431"/>
        <end position="470"/>
    </location>
</feature>
<feature type="compositionally biased region" description="Polar residues" evidence="5">
    <location>
        <begin position="730"/>
        <end position="744"/>
    </location>
</feature>
<evidence type="ECO:0000256" key="1">
    <source>
        <dbReference type="ARBA" id="ARBA00007953"/>
    </source>
</evidence>
<reference evidence="8" key="1">
    <citation type="submission" date="2020-09" db="EMBL/GenBank/DDBJ databases">
        <title>Comparative genome analyses of four rice-infecting Rhizoctonia solani isolates reveal extensive enrichment of homogalacturonan modification genes.</title>
        <authorList>
            <person name="Lee D.-Y."/>
            <person name="Jeon J."/>
            <person name="Kim K.-T."/>
            <person name="Cheong K."/>
            <person name="Song H."/>
            <person name="Choi G."/>
            <person name="Ko J."/>
            <person name="Opiyo S.O."/>
            <person name="Zuo S."/>
            <person name="Madhav S."/>
            <person name="Lee Y.-H."/>
            <person name="Wang G.-L."/>
        </authorList>
    </citation>
    <scope>NUCLEOTIDE SEQUENCE</scope>
    <source>
        <strain evidence="8">AG1-IA WGL</strain>
    </source>
</reference>
<evidence type="ECO:0000256" key="3">
    <source>
        <dbReference type="ARBA" id="ARBA00023235"/>
    </source>
</evidence>
<name>A0A8H7LVU0_9AGAM</name>
<feature type="region of interest" description="Disordered" evidence="5">
    <location>
        <begin position="825"/>
        <end position="844"/>
    </location>
</feature>
<feature type="compositionally biased region" description="Basic residues" evidence="5">
    <location>
        <begin position="825"/>
        <end position="834"/>
    </location>
</feature>
<keyword evidence="4" id="KW-0067">ATP-binding</keyword>
<feature type="compositionally biased region" description="Basic residues" evidence="5">
    <location>
        <begin position="748"/>
        <end position="761"/>
    </location>
</feature>
<dbReference type="Pfam" id="PF00069">
    <property type="entry name" value="Pkinase"/>
    <property type="match status" value="1"/>
</dbReference>
<dbReference type="InterPro" id="IPR020119">
    <property type="entry name" value="PsdUridine_synth_TruD_CS"/>
</dbReference>
<dbReference type="NCBIfam" id="TIGR00094">
    <property type="entry name" value="tRNA_TruD_broad"/>
    <property type="match status" value="1"/>
</dbReference>
<keyword evidence="2" id="KW-0819">tRNA processing</keyword>
<dbReference type="InterPro" id="IPR001656">
    <property type="entry name" value="PsdUridine_synth_TruD"/>
</dbReference>
<evidence type="ECO:0000313" key="8">
    <source>
        <dbReference type="EMBL" id="KAF8709464.1"/>
    </source>
</evidence>
<dbReference type="GO" id="GO:0004672">
    <property type="term" value="F:protein kinase activity"/>
    <property type="evidence" value="ECO:0007669"/>
    <property type="project" value="InterPro"/>
</dbReference>
<dbReference type="InterPro" id="IPR020103">
    <property type="entry name" value="PsdUridine_synth_cat_dom_sf"/>
</dbReference>
<proteinExistence type="inferred from homology"/>
<dbReference type="InterPro" id="IPR000719">
    <property type="entry name" value="Prot_kinase_dom"/>
</dbReference>
<gene>
    <name evidence="8" type="ORF">RHS03_02915</name>
</gene>
<comment type="similarity">
    <text evidence="1">Belongs to the pseudouridine synthase TruD family.</text>
</comment>
<feature type="compositionally biased region" description="Basic and acidic residues" evidence="5">
    <location>
        <begin position="762"/>
        <end position="773"/>
    </location>
</feature>
<organism evidence="8 9">
    <name type="scientific">Rhizoctonia solani</name>
    <dbReference type="NCBI Taxonomy" id="456999"/>
    <lineage>
        <taxon>Eukaryota</taxon>
        <taxon>Fungi</taxon>
        <taxon>Dikarya</taxon>
        <taxon>Basidiomycota</taxon>
        <taxon>Agaricomycotina</taxon>
        <taxon>Agaricomycetes</taxon>
        <taxon>Cantharellales</taxon>
        <taxon>Ceratobasidiaceae</taxon>
        <taxon>Rhizoctonia</taxon>
    </lineage>
</organism>
<dbReference type="Proteomes" id="UP000602905">
    <property type="component" value="Unassembled WGS sequence"/>
</dbReference>
<dbReference type="Pfam" id="PF01142">
    <property type="entry name" value="TruD"/>
    <property type="match status" value="1"/>
</dbReference>
<dbReference type="PROSITE" id="PS01268">
    <property type="entry name" value="UPF0024"/>
    <property type="match status" value="1"/>
</dbReference>
<evidence type="ECO:0000259" key="7">
    <source>
        <dbReference type="PROSITE" id="PS50984"/>
    </source>
</evidence>
<protein>
    <submittedName>
        <fullName evidence="8">tRNA pseudouridine synthase D (TruD)</fullName>
    </submittedName>
</protein>
<dbReference type="OrthoDB" id="447290at2759"/>
<dbReference type="Gene3D" id="3.30.2350.20">
    <property type="entry name" value="TruD, catalytic domain"/>
    <property type="match status" value="1"/>
</dbReference>
<dbReference type="InterPro" id="IPR017441">
    <property type="entry name" value="Protein_kinase_ATP_BS"/>
</dbReference>
<feature type="region of interest" description="Disordered" evidence="5">
    <location>
        <begin position="1111"/>
        <end position="1142"/>
    </location>
</feature>
<accession>A0A8H7LVU0</accession>
<feature type="binding site" evidence="4">
    <location>
        <position position="73"/>
    </location>
    <ligand>
        <name>ATP</name>
        <dbReference type="ChEBI" id="CHEBI:30616"/>
    </ligand>
</feature>
<evidence type="ECO:0000256" key="2">
    <source>
        <dbReference type="ARBA" id="ARBA00022694"/>
    </source>
</evidence>
<dbReference type="PANTHER" id="PTHR13326:SF21">
    <property type="entry name" value="PSEUDOURIDYLATE SYNTHASE PUS7L"/>
    <property type="match status" value="1"/>
</dbReference>
<dbReference type="InterPro" id="IPR042214">
    <property type="entry name" value="TruD_catalytic"/>
</dbReference>
<evidence type="ECO:0000256" key="5">
    <source>
        <dbReference type="SAM" id="MobiDB-lite"/>
    </source>
</evidence>
<feature type="compositionally biased region" description="Acidic residues" evidence="5">
    <location>
        <begin position="1125"/>
        <end position="1138"/>
    </location>
</feature>
<dbReference type="GO" id="GO:0001522">
    <property type="term" value="P:pseudouridine synthesis"/>
    <property type="evidence" value="ECO:0007669"/>
    <property type="project" value="InterPro"/>
</dbReference>
<dbReference type="SUPFAM" id="SSF56112">
    <property type="entry name" value="Protein kinase-like (PK-like)"/>
    <property type="match status" value="1"/>
</dbReference>
<dbReference type="InterPro" id="IPR011009">
    <property type="entry name" value="Kinase-like_dom_sf"/>
</dbReference>
<dbReference type="GO" id="GO:0008033">
    <property type="term" value="P:tRNA processing"/>
    <property type="evidence" value="ECO:0007669"/>
    <property type="project" value="UniProtKB-KW"/>
</dbReference>
<evidence type="ECO:0000256" key="4">
    <source>
        <dbReference type="PROSITE-ProRule" id="PRU10141"/>
    </source>
</evidence>
<feature type="domain" description="TRUD" evidence="7">
    <location>
        <begin position="975"/>
        <end position="1241"/>
    </location>
</feature>
<dbReference type="PROSITE" id="PS00107">
    <property type="entry name" value="PROTEIN_KINASE_ATP"/>
    <property type="match status" value="1"/>
</dbReference>
<dbReference type="PROSITE" id="PS50011">
    <property type="entry name" value="PROTEIN_KINASE_DOM"/>
    <property type="match status" value="1"/>
</dbReference>
<feature type="region of interest" description="Disordered" evidence="5">
    <location>
        <begin position="1"/>
        <end position="20"/>
    </location>
</feature>